<comment type="caution">
    <text evidence="10">The sequence shown here is derived from an EMBL/GenBank/DDBJ whole genome shotgun (WGS) entry which is preliminary data.</text>
</comment>
<dbReference type="GO" id="GO:0019843">
    <property type="term" value="F:rRNA binding"/>
    <property type="evidence" value="ECO:0007669"/>
    <property type="project" value="UniProtKB-KW"/>
</dbReference>
<dbReference type="AlphaFoldDB" id="A0A2G0V732"/>
<evidence type="ECO:0000256" key="1">
    <source>
        <dbReference type="ARBA" id="ARBA00010605"/>
    </source>
</evidence>
<dbReference type="OrthoDB" id="9788336at2"/>
<accession>A0A2G0V732</accession>
<feature type="domain" description="Ribosomal protein L9" evidence="8">
    <location>
        <begin position="1"/>
        <end position="33"/>
    </location>
</feature>
<feature type="domain" description="Large ribosomal subunit protein bL9 C-terminal" evidence="9">
    <location>
        <begin position="68"/>
        <end position="131"/>
    </location>
</feature>
<reference evidence="10 11" key="1">
    <citation type="journal article" date="2017" name="ISME J.">
        <title>Tremblaya phenacola PPER: an evolutionary beta-gammaproteobacterium collage.</title>
        <authorList>
            <person name="Gil R."/>
            <person name="Vargas-Chavez C."/>
            <person name="Lopez-Madrigal S."/>
            <person name="Santos-Garcia D."/>
            <person name="Latorre A."/>
            <person name="Moya A."/>
        </authorList>
    </citation>
    <scope>NUCLEOTIDE SEQUENCE [LARGE SCALE GENOMIC DNA]</scope>
    <source>
        <strain evidence="10 11">PPER</strain>
    </source>
</reference>
<dbReference type="InterPro" id="IPR036791">
    <property type="entry name" value="Ribosomal_bL9_C_sf"/>
</dbReference>
<dbReference type="GO" id="GO:1990904">
    <property type="term" value="C:ribonucleoprotein complex"/>
    <property type="evidence" value="ECO:0007669"/>
    <property type="project" value="UniProtKB-KW"/>
</dbReference>
<dbReference type="Pfam" id="PF01281">
    <property type="entry name" value="Ribosomal_L9_N"/>
    <property type="match status" value="1"/>
</dbReference>
<keyword evidence="11" id="KW-1185">Reference proteome</keyword>
<dbReference type="InterPro" id="IPR020070">
    <property type="entry name" value="Ribosomal_bL9_N"/>
</dbReference>
<evidence type="ECO:0000313" key="10">
    <source>
        <dbReference type="EMBL" id="PHN16252.1"/>
    </source>
</evidence>
<dbReference type="Gene3D" id="3.10.430.100">
    <property type="entry name" value="Ribosomal protein L9, C-terminal domain"/>
    <property type="match status" value="1"/>
</dbReference>
<evidence type="ECO:0000256" key="6">
    <source>
        <dbReference type="ARBA" id="ARBA00035292"/>
    </source>
</evidence>
<evidence type="ECO:0000256" key="4">
    <source>
        <dbReference type="ARBA" id="ARBA00022980"/>
    </source>
</evidence>
<dbReference type="RefSeq" id="WP_099336887.1">
    <property type="nucleotide sequence ID" value="NZ_MKGN01000015.1"/>
</dbReference>
<keyword evidence="2" id="KW-0699">rRNA-binding</keyword>
<dbReference type="EMBL" id="MKGN01000015">
    <property type="protein sequence ID" value="PHN16252.1"/>
    <property type="molecule type" value="Genomic_DNA"/>
</dbReference>
<evidence type="ECO:0000256" key="2">
    <source>
        <dbReference type="ARBA" id="ARBA00022730"/>
    </source>
</evidence>
<keyword evidence="4 10" id="KW-0689">Ribosomal protein</keyword>
<dbReference type="GO" id="GO:0003735">
    <property type="term" value="F:structural constituent of ribosome"/>
    <property type="evidence" value="ECO:0007669"/>
    <property type="project" value="InterPro"/>
</dbReference>
<evidence type="ECO:0000259" key="8">
    <source>
        <dbReference type="Pfam" id="PF01281"/>
    </source>
</evidence>
<dbReference type="PANTHER" id="PTHR21368">
    <property type="entry name" value="50S RIBOSOMAL PROTEIN L9"/>
    <property type="match status" value="1"/>
</dbReference>
<comment type="similarity">
    <text evidence="1">Belongs to the bacterial ribosomal protein bL9 family.</text>
</comment>
<evidence type="ECO:0000256" key="3">
    <source>
        <dbReference type="ARBA" id="ARBA00022884"/>
    </source>
</evidence>
<gene>
    <name evidence="10" type="primary">rplI</name>
    <name evidence="10" type="ORF">TPPER_00159</name>
</gene>
<dbReference type="GO" id="GO:0005840">
    <property type="term" value="C:ribosome"/>
    <property type="evidence" value="ECO:0007669"/>
    <property type="project" value="UniProtKB-KW"/>
</dbReference>
<evidence type="ECO:0000256" key="7">
    <source>
        <dbReference type="ARBA" id="ARBA00035456"/>
    </source>
</evidence>
<dbReference type="Gene3D" id="3.40.5.10">
    <property type="entry name" value="Ribosomal protein L9, N-terminal domain"/>
    <property type="match status" value="1"/>
</dbReference>
<dbReference type="InterPro" id="IPR020069">
    <property type="entry name" value="Ribosomal_bL9_C"/>
</dbReference>
<dbReference type="InterPro" id="IPR000244">
    <property type="entry name" value="Ribosomal_bL9"/>
</dbReference>
<dbReference type="Pfam" id="PF03948">
    <property type="entry name" value="Ribosomal_L9_C"/>
    <property type="match status" value="1"/>
</dbReference>
<name>A0A2G0V732_9PROT</name>
<sequence length="134" mass="15692">MKVVLLENIRKLGPIGTIVYVKNGYARNFLLPHIYTIPFNIHAISPSKDILHIDHPYRVPTYLLYMRSSKDNGELFEAVKDTDVLYLLRKFNVYVWRDQIYMATVFKRLGEHYVNITITNHVAIKVCIKVLRKG</sequence>
<dbReference type="GO" id="GO:0006412">
    <property type="term" value="P:translation"/>
    <property type="evidence" value="ECO:0007669"/>
    <property type="project" value="InterPro"/>
</dbReference>
<evidence type="ECO:0000256" key="5">
    <source>
        <dbReference type="ARBA" id="ARBA00023274"/>
    </source>
</evidence>
<organism evidence="10 11">
    <name type="scientific">Candidatus Tremblayella phenacoccinincola</name>
    <dbReference type="NCBI Taxonomy" id="1010676"/>
    <lineage>
        <taxon>Bacteria</taxon>
        <taxon>Pseudomonadati</taxon>
        <taxon>Pseudomonadota</taxon>
        <taxon>Betaproteobacteria</taxon>
        <taxon>Candidatus Tremblayella</taxon>
    </lineage>
</organism>
<proteinExistence type="inferred from homology"/>
<keyword evidence="5" id="KW-0687">Ribonucleoprotein</keyword>
<evidence type="ECO:0000313" key="11">
    <source>
        <dbReference type="Proteomes" id="UP000222818"/>
    </source>
</evidence>
<dbReference type="Proteomes" id="UP000222818">
    <property type="component" value="Unassembled WGS sequence"/>
</dbReference>
<keyword evidence="3" id="KW-0694">RNA-binding</keyword>
<evidence type="ECO:0000259" key="9">
    <source>
        <dbReference type="Pfam" id="PF03948"/>
    </source>
</evidence>
<dbReference type="InterPro" id="IPR009027">
    <property type="entry name" value="Ribosomal_bL9/RNase_H1_N"/>
</dbReference>
<protein>
    <recommendedName>
        <fullName evidence="6">Large ribosomal subunit protein bL9</fullName>
    </recommendedName>
    <alternativeName>
        <fullName evidence="7">50S ribosomal protein L9</fullName>
    </alternativeName>
</protein>
<dbReference type="InterPro" id="IPR036935">
    <property type="entry name" value="Ribosomal_bL9_N_sf"/>
</dbReference>
<dbReference type="SUPFAM" id="SSF55653">
    <property type="entry name" value="Ribosomal protein L9 C-domain"/>
    <property type="match status" value="1"/>
</dbReference>
<dbReference type="SUPFAM" id="SSF55658">
    <property type="entry name" value="L9 N-domain-like"/>
    <property type="match status" value="1"/>
</dbReference>